<evidence type="ECO:0000313" key="3">
    <source>
        <dbReference type="Proteomes" id="UP000248168"/>
    </source>
</evidence>
<dbReference type="SUPFAM" id="SSF52540">
    <property type="entry name" value="P-loop containing nucleoside triphosphate hydrolases"/>
    <property type="match status" value="1"/>
</dbReference>
<dbReference type="GO" id="GO:0016887">
    <property type="term" value="F:ATP hydrolysis activity"/>
    <property type="evidence" value="ECO:0007669"/>
    <property type="project" value="InterPro"/>
</dbReference>
<proteinExistence type="predicted"/>
<dbReference type="InterPro" id="IPR052026">
    <property type="entry name" value="ExeA_AAA_ATPase_DNA-bind"/>
</dbReference>
<sequence>MCSYSEDGMETNVLIAEPVPFTYEQHWGLQTQPFENVPDPRFYVPSVKHEEARQRILYGIQARKGAVMLTGEIGSGKTLLSRALILNLARAKYDVALLANPSLPEKQFLGEILYQFGLPVGGSKAMQLRRLNEHLLSNASQGLDTVLVIDEAQTILEDRIFDEVRLLMNYQMNNRFLLTLVLLGQPELRERIAGIPQLMQRIAVRYHLERFDVVETQTYIQGRLAAAGCARRLFTVEAVEAIYRHTGGVCRLINALCDLCLLSGAHGNVDHIDRPLVLRVAASH</sequence>
<feature type="domain" description="AAA+ ATPase" evidence="1">
    <location>
        <begin position="63"/>
        <end position="212"/>
    </location>
</feature>
<dbReference type="PANTHER" id="PTHR35894">
    <property type="entry name" value="GENERAL SECRETION PATHWAY PROTEIN A-RELATED"/>
    <property type="match status" value="1"/>
</dbReference>
<dbReference type="PANTHER" id="PTHR35894:SF1">
    <property type="entry name" value="PHOSPHORIBULOKINASE _ URIDINE KINASE FAMILY"/>
    <property type="match status" value="1"/>
</dbReference>
<dbReference type="InParanoid" id="A0A330L9T4"/>
<dbReference type="InterPro" id="IPR049945">
    <property type="entry name" value="AAA_22"/>
</dbReference>
<dbReference type="Proteomes" id="UP000248168">
    <property type="component" value="Unassembled WGS sequence"/>
</dbReference>
<evidence type="ECO:0000313" key="2">
    <source>
        <dbReference type="EMBL" id="SPP66457.1"/>
    </source>
</evidence>
<accession>A0A330L9T4</accession>
<gene>
    <name evidence="2" type="ORF">NITLEN_70047</name>
</gene>
<dbReference type="CDD" id="cd00009">
    <property type="entry name" value="AAA"/>
    <property type="match status" value="1"/>
</dbReference>
<dbReference type="AlphaFoldDB" id="A0A330L9T4"/>
<name>A0A330L9T4_9BACT</name>
<protein>
    <submittedName>
        <fullName evidence="2">General secretion pathway protein A</fullName>
    </submittedName>
</protein>
<organism evidence="2 3">
    <name type="scientific">Nitrospira lenta</name>
    <dbReference type="NCBI Taxonomy" id="1436998"/>
    <lineage>
        <taxon>Bacteria</taxon>
        <taxon>Pseudomonadati</taxon>
        <taxon>Nitrospirota</taxon>
        <taxon>Nitrospiria</taxon>
        <taxon>Nitrospirales</taxon>
        <taxon>Nitrospiraceae</taxon>
        <taxon>Nitrospira</taxon>
    </lineage>
</organism>
<dbReference type="SMART" id="SM00382">
    <property type="entry name" value="AAA"/>
    <property type="match status" value="1"/>
</dbReference>
<dbReference type="Pfam" id="PF13401">
    <property type="entry name" value="AAA_22"/>
    <property type="match status" value="1"/>
</dbReference>
<dbReference type="InterPro" id="IPR027417">
    <property type="entry name" value="P-loop_NTPase"/>
</dbReference>
<evidence type="ECO:0000259" key="1">
    <source>
        <dbReference type="SMART" id="SM00382"/>
    </source>
</evidence>
<keyword evidence="3" id="KW-1185">Reference proteome</keyword>
<reference evidence="3" key="1">
    <citation type="submission" date="2018-04" db="EMBL/GenBank/DDBJ databases">
        <authorList>
            <person name="Lucker S."/>
            <person name="Sakoula D."/>
        </authorList>
    </citation>
    <scope>NUCLEOTIDE SEQUENCE [LARGE SCALE GENOMIC DNA]</scope>
</reference>
<dbReference type="OrthoDB" id="9815896at2"/>
<dbReference type="Gene3D" id="3.40.50.300">
    <property type="entry name" value="P-loop containing nucleotide triphosphate hydrolases"/>
    <property type="match status" value="1"/>
</dbReference>
<dbReference type="InterPro" id="IPR003593">
    <property type="entry name" value="AAA+_ATPase"/>
</dbReference>
<dbReference type="EMBL" id="OUNR01000020">
    <property type="protein sequence ID" value="SPP66457.1"/>
    <property type="molecule type" value="Genomic_DNA"/>
</dbReference>